<feature type="domain" description="DUF1907" evidence="7">
    <location>
        <begin position="29"/>
        <end position="308"/>
    </location>
</feature>
<keyword evidence="3" id="KW-0479">Metal-binding</keyword>
<dbReference type="PANTHER" id="PTHR13204">
    <property type="entry name" value="PTD012 PROTEIN"/>
    <property type="match status" value="1"/>
</dbReference>
<dbReference type="GO" id="GO:0008270">
    <property type="term" value="F:zinc ion binding"/>
    <property type="evidence" value="ECO:0007669"/>
    <property type="project" value="TreeGrafter"/>
</dbReference>
<accession>A0AAW2HRQ4</accession>
<dbReference type="SUPFAM" id="SSF117856">
    <property type="entry name" value="AF0104/ALDC/Ptd012-like"/>
    <property type="match status" value="1"/>
</dbReference>
<keyword evidence="5" id="KW-0862">Zinc</keyword>
<dbReference type="GO" id="GO:0016788">
    <property type="term" value="F:hydrolase activity, acting on ester bonds"/>
    <property type="evidence" value="ECO:0007669"/>
    <property type="project" value="TreeGrafter"/>
</dbReference>
<organism evidence="8">
    <name type="scientific">Menopon gallinae</name>
    <name type="common">poultry shaft louse</name>
    <dbReference type="NCBI Taxonomy" id="328185"/>
    <lineage>
        <taxon>Eukaryota</taxon>
        <taxon>Metazoa</taxon>
        <taxon>Ecdysozoa</taxon>
        <taxon>Arthropoda</taxon>
        <taxon>Hexapoda</taxon>
        <taxon>Insecta</taxon>
        <taxon>Pterygota</taxon>
        <taxon>Neoptera</taxon>
        <taxon>Paraneoptera</taxon>
        <taxon>Psocodea</taxon>
        <taxon>Troctomorpha</taxon>
        <taxon>Phthiraptera</taxon>
        <taxon>Amblycera</taxon>
        <taxon>Menoponidae</taxon>
        <taxon>Menopon</taxon>
    </lineage>
</organism>
<sequence>MSQSELKVENIPFECVDLYQPEIGEIVKVLQDKLKSHFKDVTVEVTECPDLTKPPYHLVCKGLGGSPTIIEIGGAPYLLPRVMKEKLYDLKDVAKIVDVKPSYMLGAGAGPWPYLGRNAEMIINLEIENNNVNNKTRIAKVDTKTGGCEVEILPDTECRNALLSNIYCSQGREGEVLKIVCKERIGKDNFITAIRTILAEHFEDKLIGLGGVFLVKEGKVLQHVMPDFSKDEIHTETQLNNWLKFYEMSAPLVAVGTLVTADKGLDLRLQHFHSFSLHNEGGHYHYDTTPDTVEYIAYFGLGEKLYRLDRPAITHQFGRD</sequence>
<comment type="caution">
    <text evidence="8">The sequence shown here is derived from an EMBL/GenBank/DDBJ whole genome shotgun (WGS) entry which is preliminary data.</text>
</comment>
<gene>
    <name evidence="8" type="ORF">PYX00_005514</name>
</gene>
<keyword evidence="6" id="KW-0539">Nucleus</keyword>
<reference evidence="8" key="1">
    <citation type="journal article" date="2024" name="Gigascience">
        <title>Chromosome-level genome of the poultry shaft louse Menopon gallinae provides insight into the host-switching and adaptive evolution of parasitic lice.</title>
        <authorList>
            <person name="Xu Y."/>
            <person name="Ma L."/>
            <person name="Liu S."/>
            <person name="Liang Y."/>
            <person name="Liu Q."/>
            <person name="He Z."/>
            <person name="Tian L."/>
            <person name="Duan Y."/>
            <person name="Cai W."/>
            <person name="Li H."/>
            <person name="Song F."/>
        </authorList>
    </citation>
    <scope>NUCLEOTIDE SEQUENCE</scope>
    <source>
        <strain evidence="8">Cailab_2023a</strain>
    </source>
</reference>
<dbReference type="Pfam" id="PF08925">
    <property type="entry name" value="DUF1907"/>
    <property type="match status" value="1"/>
</dbReference>
<evidence type="ECO:0000259" key="7">
    <source>
        <dbReference type="SMART" id="SM01168"/>
    </source>
</evidence>
<evidence type="ECO:0000256" key="2">
    <source>
        <dbReference type="ARBA" id="ARBA00011245"/>
    </source>
</evidence>
<comment type="subcellular location">
    <subcellularLocation>
        <location evidence="1">Nucleus</location>
    </subcellularLocation>
</comment>
<dbReference type="PANTHER" id="PTHR13204:SF1">
    <property type="entry name" value="ESTER HYDROLASE C11ORF54"/>
    <property type="match status" value="1"/>
</dbReference>
<evidence type="ECO:0000256" key="5">
    <source>
        <dbReference type="ARBA" id="ARBA00022833"/>
    </source>
</evidence>
<dbReference type="AlphaFoldDB" id="A0AAW2HRQ4"/>
<evidence type="ECO:0000313" key="8">
    <source>
        <dbReference type="EMBL" id="KAL0272610.1"/>
    </source>
</evidence>
<keyword evidence="4" id="KW-0378">Hydrolase</keyword>
<dbReference type="EMBL" id="JARGDH010000003">
    <property type="protein sequence ID" value="KAL0272610.1"/>
    <property type="molecule type" value="Genomic_DNA"/>
</dbReference>
<dbReference type="InterPro" id="IPR015021">
    <property type="entry name" value="C11orf54_DUF1907"/>
</dbReference>
<evidence type="ECO:0000256" key="1">
    <source>
        <dbReference type="ARBA" id="ARBA00004123"/>
    </source>
</evidence>
<evidence type="ECO:0000256" key="3">
    <source>
        <dbReference type="ARBA" id="ARBA00022723"/>
    </source>
</evidence>
<dbReference type="SMART" id="SM01168">
    <property type="entry name" value="DUF1907"/>
    <property type="match status" value="1"/>
</dbReference>
<evidence type="ECO:0000256" key="4">
    <source>
        <dbReference type="ARBA" id="ARBA00022801"/>
    </source>
</evidence>
<protein>
    <recommendedName>
        <fullName evidence="7">DUF1907 domain-containing protein</fullName>
    </recommendedName>
</protein>
<name>A0AAW2HRQ4_9NEOP</name>
<evidence type="ECO:0000256" key="6">
    <source>
        <dbReference type="ARBA" id="ARBA00023242"/>
    </source>
</evidence>
<dbReference type="GO" id="GO:0005634">
    <property type="term" value="C:nucleus"/>
    <property type="evidence" value="ECO:0007669"/>
    <property type="project" value="UniProtKB-SubCell"/>
</dbReference>
<comment type="subunit">
    <text evidence="2">Monomer.</text>
</comment>
<proteinExistence type="predicted"/>
<dbReference type="CDD" id="cd17298">
    <property type="entry name" value="DUF1907"/>
    <property type="match status" value="1"/>
</dbReference>